<comment type="subcellular location">
    <subcellularLocation>
        <location evidence="1">Cell membrane</location>
        <topology evidence="1">Single-pass type I membrane protein</topology>
    </subcellularLocation>
</comment>
<reference evidence="20" key="1">
    <citation type="submission" date="2016-03" db="EMBL/GenBank/DDBJ databases">
        <title>Mechanisms controlling the formation of the plant cell surface in tip-growing cells are functionally conserved among land plants.</title>
        <authorList>
            <person name="Honkanen S."/>
            <person name="Jones V.A."/>
            <person name="Morieri G."/>
            <person name="Champion C."/>
            <person name="Hetherington A.J."/>
            <person name="Kelly S."/>
            <person name="Saint-Marcoux D."/>
            <person name="Proust H."/>
            <person name="Prescott H."/>
            <person name="Dolan L."/>
        </authorList>
    </citation>
    <scope>NUCLEOTIDE SEQUENCE [LARGE SCALE GENOMIC DNA]</scope>
    <source>
        <tissue evidence="20">Whole gametophyte</tissue>
    </source>
</reference>
<dbReference type="FunFam" id="1.10.510.10:FF:000240">
    <property type="entry name" value="Lectin-domain containing receptor kinase A4.3"/>
    <property type="match status" value="1"/>
</dbReference>
<dbReference type="PROSITE" id="PS00107">
    <property type="entry name" value="PROTEIN_KINASE_ATP"/>
    <property type="match status" value="1"/>
</dbReference>
<keyword evidence="5" id="KW-0723">Serine/threonine-protein kinase</keyword>
<dbReference type="Pfam" id="PF07714">
    <property type="entry name" value="PK_Tyr_Ser-Thr"/>
    <property type="match status" value="1"/>
</dbReference>
<dbReference type="InterPro" id="IPR011009">
    <property type="entry name" value="Kinase-like_dom_sf"/>
</dbReference>
<dbReference type="Proteomes" id="UP000077202">
    <property type="component" value="Unassembled WGS sequence"/>
</dbReference>
<dbReference type="CDD" id="cd06899">
    <property type="entry name" value="lectin_legume_LecRK_Arcelin_ConA"/>
    <property type="match status" value="1"/>
</dbReference>
<keyword evidence="21" id="KW-1185">Reference proteome</keyword>
<dbReference type="PANTHER" id="PTHR27007">
    <property type="match status" value="1"/>
</dbReference>
<dbReference type="Pfam" id="PF00139">
    <property type="entry name" value="Lectin_legB"/>
    <property type="match status" value="1"/>
</dbReference>
<sequence length="750" mass="84366">MQCCHSVLRSETREFPSSRIFTVWIQSRKLRLLIDWIIRSSQPGTDIVKVLEAAMFRSRAVYFFTLVLLVAADGPGCHVLATLDFTLGTLESPFQCNAQGNLWCEGNASESSGETLHLTPDQRTQSFEFYYNTKGMALFSLPVHMVDARGRWLSFSTHFRFEIESLIENFRGDGLAFVMLNRQVPGFSGGSLGIYDQAGCQLVQTLAIEFDTFHNQEFEDMNNNHVGVDLQRAISKVSRDAHEADIDLAGGRTIDAWIDYHAISEVLEVRIALHDTKPKESFLTYPLALGDVFPESGKVYVGFSGSNGFCNCHNFYSIHDWKFRAFSEISKILHLVEIIGGFFIVIVIIIVLICKLVSREQPYTSVPVDDDEPCRRYSIEELVAATKNFDSSQKLGEGRFGSVYRGFVSRRSEACAGGSEVAVKKLRGSQEKHIFHRELKVIKKVQHKHIVRLLGWCEANEGVVMLVYELMPNGSLDKALFTPNADLVLSWTQRYTILLDVASALLYLHEEYEPPVIHRDIKSGNIMLDKDYRGKLGDFGLARLVNHNKDLKTTMPFGTFGYQAPKTLEGEFTDKSDVFAFGKVMLEIVSGNRSSNCHWNGDNTSNWVKSDIEVIDLDSMAQRNDDDIRVSLTQPVNELRKSTVNLDVNLEVGLFLTSVKQFLAAELADLEEFVLRRIDVQDRTVDQKPQQLTVWPHVLNSRNLVDTGSHDSSFKTSSRICGETHLELTSHNTCDGSEVIAVPSGYIGCC</sequence>
<dbReference type="InterPro" id="IPR001220">
    <property type="entry name" value="Legume_lectin_dom"/>
</dbReference>
<comment type="similarity">
    <text evidence="3">In the C-terminal section; belongs to the protein kinase superfamily. Ser/Thr protein kinase family.</text>
</comment>
<dbReference type="Gene3D" id="2.60.120.200">
    <property type="match status" value="1"/>
</dbReference>
<keyword evidence="4" id="KW-1003">Cell membrane</keyword>
<comment type="similarity">
    <text evidence="2">In the N-terminal section; belongs to the leguminous lectin family.</text>
</comment>
<protein>
    <recommendedName>
        <fullName evidence="19">Protein kinase domain-containing protein</fullName>
    </recommendedName>
</protein>
<dbReference type="GO" id="GO:0030246">
    <property type="term" value="F:carbohydrate binding"/>
    <property type="evidence" value="ECO:0007669"/>
    <property type="project" value="UniProtKB-KW"/>
</dbReference>
<dbReference type="Gene3D" id="1.10.510.10">
    <property type="entry name" value="Transferase(Phosphotransferase) domain 1"/>
    <property type="match status" value="1"/>
</dbReference>
<keyword evidence="11" id="KW-0418">Kinase</keyword>
<feature type="domain" description="Protein kinase" evidence="19">
    <location>
        <begin position="389"/>
        <end position="700"/>
    </location>
</feature>
<evidence type="ECO:0000313" key="20">
    <source>
        <dbReference type="EMBL" id="OAE33105.1"/>
    </source>
</evidence>
<keyword evidence="14 18" id="KW-0472">Membrane</keyword>
<dbReference type="EMBL" id="LVLJ01000691">
    <property type="protein sequence ID" value="OAE33105.1"/>
    <property type="molecule type" value="Genomic_DNA"/>
</dbReference>
<evidence type="ECO:0000256" key="9">
    <source>
        <dbReference type="ARBA" id="ARBA00022734"/>
    </source>
</evidence>
<organism evidence="20 21">
    <name type="scientific">Marchantia polymorpha subsp. ruderalis</name>
    <dbReference type="NCBI Taxonomy" id="1480154"/>
    <lineage>
        <taxon>Eukaryota</taxon>
        <taxon>Viridiplantae</taxon>
        <taxon>Streptophyta</taxon>
        <taxon>Embryophyta</taxon>
        <taxon>Marchantiophyta</taxon>
        <taxon>Marchantiopsida</taxon>
        <taxon>Marchantiidae</taxon>
        <taxon>Marchantiales</taxon>
        <taxon>Marchantiaceae</taxon>
        <taxon>Marchantia</taxon>
    </lineage>
</organism>
<evidence type="ECO:0000256" key="7">
    <source>
        <dbReference type="ARBA" id="ARBA00022692"/>
    </source>
</evidence>
<keyword evidence="13 18" id="KW-1133">Transmembrane helix</keyword>
<evidence type="ECO:0000256" key="14">
    <source>
        <dbReference type="ARBA" id="ARBA00023136"/>
    </source>
</evidence>
<dbReference type="InterPro" id="IPR008271">
    <property type="entry name" value="Ser/Thr_kinase_AS"/>
</dbReference>
<dbReference type="PROSITE" id="PS50011">
    <property type="entry name" value="PROTEIN_KINASE_DOM"/>
    <property type="match status" value="1"/>
</dbReference>
<dbReference type="GO" id="GO:0002229">
    <property type="term" value="P:defense response to oomycetes"/>
    <property type="evidence" value="ECO:0007669"/>
    <property type="project" value="UniProtKB-ARBA"/>
</dbReference>
<keyword evidence="7 18" id="KW-0812">Transmembrane</keyword>
<evidence type="ECO:0000256" key="2">
    <source>
        <dbReference type="ARBA" id="ARBA00008536"/>
    </source>
</evidence>
<gene>
    <name evidence="20" type="ORF">AXG93_3896s1050</name>
</gene>
<evidence type="ECO:0000256" key="11">
    <source>
        <dbReference type="ARBA" id="ARBA00022777"/>
    </source>
</evidence>
<keyword evidence="12 17" id="KW-0067">ATP-binding</keyword>
<dbReference type="InterPro" id="IPR001245">
    <property type="entry name" value="Ser-Thr/Tyr_kinase_cat_dom"/>
</dbReference>
<dbReference type="InterPro" id="IPR000719">
    <property type="entry name" value="Prot_kinase_dom"/>
</dbReference>
<comment type="caution">
    <text evidence="20">The sequence shown here is derived from an EMBL/GenBank/DDBJ whole genome shotgun (WGS) entry which is preliminary data.</text>
</comment>
<evidence type="ECO:0000256" key="13">
    <source>
        <dbReference type="ARBA" id="ARBA00022989"/>
    </source>
</evidence>
<keyword evidence="6" id="KW-0808">Transferase</keyword>
<evidence type="ECO:0000256" key="18">
    <source>
        <dbReference type="SAM" id="Phobius"/>
    </source>
</evidence>
<dbReference type="SUPFAM" id="SSF49899">
    <property type="entry name" value="Concanavalin A-like lectins/glucanases"/>
    <property type="match status" value="1"/>
</dbReference>
<evidence type="ECO:0000256" key="15">
    <source>
        <dbReference type="ARBA" id="ARBA00023170"/>
    </source>
</evidence>
<feature type="binding site" evidence="17">
    <location>
        <position position="425"/>
    </location>
    <ligand>
        <name>ATP</name>
        <dbReference type="ChEBI" id="CHEBI:30616"/>
    </ligand>
</feature>
<evidence type="ECO:0000256" key="5">
    <source>
        <dbReference type="ARBA" id="ARBA00022527"/>
    </source>
</evidence>
<dbReference type="AlphaFoldDB" id="A0A176WL51"/>
<dbReference type="GO" id="GO:0005524">
    <property type="term" value="F:ATP binding"/>
    <property type="evidence" value="ECO:0007669"/>
    <property type="project" value="UniProtKB-UniRule"/>
</dbReference>
<dbReference type="PROSITE" id="PS00108">
    <property type="entry name" value="PROTEIN_KINASE_ST"/>
    <property type="match status" value="1"/>
</dbReference>
<proteinExistence type="inferred from homology"/>
<keyword evidence="16" id="KW-0325">Glycoprotein</keyword>
<evidence type="ECO:0000256" key="17">
    <source>
        <dbReference type="PROSITE-ProRule" id="PRU10141"/>
    </source>
</evidence>
<evidence type="ECO:0000313" key="21">
    <source>
        <dbReference type="Proteomes" id="UP000077202"/>
    </source>
</evidence>
<dbReference type="InterPro" id="IPR017441">
    <property type="entry name" value="Protein_kinase_ATP_BS"/>
</dbReference>
<evidence type="ECO:0000259" key="19">
    <source>
        <dbReference type="PROSITE" id="PS50011"/>
    </source>
</evidence>
<keyword evidence="15" id="KW-0675">Receptor</keyword>
<dbReference type="GO" id="GO:0004674">
    <property type="term" value="F:protein serine/threonine kinase activity"/>
    <property type="evidence" value="ECO:0007669"/>
    <property type="project" value="UniProtKB-KW"/>
</dbReference>
<dbReference type="Gene3D" id="3.30.200.20">
    <property type="entry name" value="Phosphorylase Kinase, domain 1"/>
    <property type="match status" value="1"/>
</dbReference>
<keyword evidence="8" id="KW-0732">Signal</keyword>
<evidence type="ECO:0000256" key="16">
    <source>
        <dbReference type="ARBA" id="ARBA00023180"/>
    </source>
</evidence>
<name>A0A176WL51_MARPO</name>
<dbReference type="SUPFAM" id="SSF56112">
    <property type="entry name" value="Protein kinase-like (PK-like)"/>
    <property type="match status" value="1"/>
</dbReference>
<evidence type="ECO:0000256" key="6">
    <source>
        <dbReference type="ARBA" id="ARBA00022679"/>
    </source>
</evidence>
<evidence type="ECO:0000256" key="8">
    <source>
        <dbReference type="ARBA" id="ARBA00022729"/>
    </source>
</evidence>
<feature type="transmembrane region" description="Helical" evidence="18">
    <location>
        <begin position="332"/>
        <end position="353"/>
    </location>
</feature>
<dbReference type="InterPro" id="IPR013320">
    <property type="entry name" value="ConA-like_dom_sf"/>
</dbReference>
<dbReference type="InterPro" id="IPR050528">
    <property type="entry name" value="L-type_Lectin-RKs"/>
</dbReference>
<accession>A0A176WL51</accession>
<evidence type="ECO:0000256" key="4">
    <source>
        <dbReference type="ARBA" id="ARBA00022475"/>
    </source>
</evidence>
<evidence type="ECO:0000256" key="3">
    <source>
        <dbReference type="ARBA" id="ARBA00010217"/>
    </source>
</evidence>
<dbReference type="GO" id="GO:0005886">
    <property type="term" value="C:plasma membrane"/>
    <property type="evidence" value="ECO:0007669"/>
    <property type="project" value="UniProtKB-SubCell"/>
</dbReference>
<keyword evidence="9" id="KW-0430">Lectin</keyword>
<dbReference type="SMART" id="SM00220">
    <property type="entry name" value="S_TKc"/>
    <property type="match status" value="1"/>
</dbReference>
<evidence type="ECO:0000256" key="12">
    <source>
        <dbReference type="ARBA" id="ARBA00022840"/>
    </source>
</evidence>
<evidence type="ECO:0000256" key="1">
    <source>
        <dbReference type="ARBA" id="ARBA00004251"/>
    </source>
</evidence>
<evidence type="ECO:0000256" key="10">
    <source>
        <dbReference type="ARBA" id="ARBA00022741"/>
    </source>
</evidence>
<keyword evidence="10 17" id="KW-0547">Nucleotide-binding</keyword>